<keyword evidence="9" id="KW-1185">Reference proteome</keyword>
<dbReference type="PANTHER" id="PTHR11972:SF69">
    <property type="entry name" value="FERRIC REDUCTION OXIDASE 6-RELATED"/>
    <property type="match status" value="1"/>
</dbReference>
<evidence type="ECO:0000256" key="4">
    <source>
        <dbReference type="ARBA" id="ARBA00023002"/>
    </source>
</evidence>
<dbReference type="InterPro" id="IPR050369">
    <property type="entry name" value="RBOH/FRE"/>
</dbReference>
<evidence type="ECO:0000256" key="3">
    <source>
        <dbReference type="ARBA" id="ARBA00022989"/>
    </source>
</evidence>
<feature type="transmembrane region" description="Helical" evidence="6">
    <location>
        <begin position="97"/>
        <end position="116"/>
    </location>
</feature>
<keyword evidence="5 6" id="KW-0472">Membrane</keyword>
<accession>A0A835WQM8</accession>
<dbReference type="GO" id="GO:0005886">
    <property type="term" value="C:plasma membrane"/>
    <property type="evidence" value="ECO:0007669"/>
    <property type="project" value="TreeGrafter"/>
</dbReference>
<name>A0A835WQM8_9CHLO</name>
<dbReference type="AlphaFoldDB" id="A0A835WQM8"/>
<keyword evidence="4" id="KW-0560">Oxidoreductase</keyword>
<evidence type="ECO:0000313" key="8">
    <source>
        <dbReference type="EMBL" id="KAG2452309.1"/>
    </source>
</evidence>
<evidence type="ECO:0000256" key="6">
    <source>
        <dbReference type="SAM" id="Phobius"/>
    </source>
</evidence>
<dbReference type="InterPro" id="IPR013130">
    <property type="entry name" value="Fe3_Rdtase_TM_dom"/>
</dbReference>
<evidence type="ECO:0000256" key="1">
    <source>
        <dbReference type="ARBA" id="ARBA00004141"/>
    </source>
</evidence>
<gene>
    <name evidence="8" type="ORF">HYH02_003333</name>
</gene>
<dbReference type="OrthoDB" id="167398at2759"/>
<sequence>MLLKTFTIYIVAKYAGWVGRLDILIMFFPLPRCNFLHWLLGSDFPTLIKYHRWLGHGTLLVYRYSIHGITYMSMWAEAGTLTTMLDWGMGAGVNRRAGLIALCGGWLLWVTAIPFVRRLPELAPTVA</sequence>
<reference evidence="8" key="1">
    <citation type="journal article" date="2020" name="bioRxiv">
        <title>Comparative genomics of Chlamydomonas.</title>
        <authorList>
            <person name="Craig R.J."/>
            <person name="Hasan A.R."/>
            <person name="Ness R.W."/>
            <person name="Keightley P.D."/>
        </authorList>
    </citation>
    <scope>NUCLEOTIDE SEQUENCE</scope>
    <source>
        <strain evidence="8">CCAP 11/173</strain>
    </source>
</reference>
<evidence type="ECO:0000259" key="7">
    <source>
        <dbReference type="Pfam" id="PF01794"/>
    </source>
</evidence>
<evidence type="ECO:0000256" key="5">
    <source>
        <dbReference type="ARBA" id="ARBA00023136"/>
    </source>
</evidence>
<dbReference type="EMBL" id="JAEHOD010000006">
    <property type="protein sequence ID" value="KAG2452309.1"/>
    <property type="molecule type" value="Genomic_DNA"/>
</dbReference>
<dbReference type="GO" id="GO:0016491">
    <property type="term" value="F:oxidoreductase activity"/>
    <property type="evidence" value="ECO:0007669"/>
    <property type="project" value="UniProtKB-KW"/>
</dbReference>
<evidence type="ECO:0000313" key="9">
    <source>
        <dbReference type="Proteomes" id="UP000613740"/>
    </source>
</evidence>
<comment type="subcellular location">
    <subcellularLocation>
        <location evidence="1">Membrane</location>
        <topology evidence="1">Multi-pass membrane protein</topology>
    </subcellularLocation>
</comment>
<dbReference type="Proteomes" id="UP000613740">
    <property type="component" value="Unassembled WGS sequence"/>
</dbReference>
<evidence type="ECO:0000256" key="2">
    <source>
        <dbReference type="ARBA" id="ARBA00022692"/>
    </source>
</evidence>
<proteinExistence type="predicted"/>
<dbReference type="PANTHER" id="PTHR11972">
    <property type="entry name" value="NADPH OXIDASE"/>
    <property type="match status" value="1"/>
</dbReference>
<keyword evidence="3 6" id="KW-1133">Transmembrane helix</keyword>
<comment type="caution">
    <text evidence="8">The sequence shown here is derived from an EMBL/GenBank/DDBJ whole genome shotgun (WGS) entry which is preliminary data.</text>
</comment>
<organism evidence="8 9">
    <name type="scientific">Chlamydomonas schloesseri</name>
    <dbReference type="NCBI Taxonomy" id="2026947"/>
    <lineage>
        <taxon>Eukaryota</taxon>
        <taxon>Viridiplantae</taxon>
        <taxon>Chlorophyta</taxon>
        <taxon>core chlorophytes</taxon>
        <taxon>Chlorophyceae</taxon>
        <taxon>CS clade</taxon>
        <taxon>Chlamydomonadales</taxon>
        <taxon>Chlamydomonadaceae</taxon>
        <taxon>Chlamydomonas</taxon>
    </lineage>
</organism>
<protein>
    <recommendedName>
        <fullName evidence="7">Ferric oxidoreductase domain-containing protein</fullName>
    </recommendedName>
</protein>
<feature type="domain" description="Ferric oxidoreductase" evidence="7">
    <location>
        <begin position="15"/>
        <end position="119"/>
    </location>
</feature>
<dbReference type="Pfam" id="PF01794">
    <property type="entry name" value="Ferric_reduct"/>
    <property type="match status" value="1"/>
</dbReference>
<keyword evidence="2 6" id="KW-0812">Transmembrane</keyword>